<dbReference type="Gene3D" id="3.30.70.20">
    <property type="match status" value="1"/>
</dbReference>
<feature type="binding site" evidence="10">
    <location>
        <position position="110"/>
    </location>
    <ligand>
        <name>[4Fe-4S] cluster</name>
        <dbReference type="ChEBI" id="CHEBI:49883"/>
        <label>2</label>
    </ligand>
</feature>
<evidence type="ECO:0000256" key="1">
    <source>
        <dbReference type="ARBA" id="ARBA00022448"/>
    </source>
</evidence>
<feature type="binding site" evidence="10">
    <location>
        <position position="113"/>
    </location>
    <ligand>
        <name>[4Fe-4S] cluster</name>
        <dbReference type="ChEBI" id="CHEBI:49883"/>
        <label>2</label>
    </ligand>
</feature>
<dbReference type="InterPro" id="IPR017896">
    <property type="entry name" value="4Fe4S_Fe-S-bd"/>
</dbReference>
<keyword evidence="5" id="KW-1278">Translocase</keyword>
<feature type="binding site" evidence="10">
    <location>
        <position position="54"/>
    </location>
    <ligand>
        <name>[4Fe-4S] cluster</name>
        <dbReference type="ChEBI" id="CHEBI:49883"/>
        <label>1</label>
    </ligand>
</feature>
<evidence type="ECO:0000313" key="13">
    <source>
        <dbReference type="EMBL" id="SFN42350.1"/>
    </source>
</evidence>
<dbReference type="PROSITE" id="PS00198">
    <property type="entry name" value="4FE4S_FER_1"/>
    <property type="match status" value="1"/>
</dbReference>
<evidence type="ECO:0000259" key="12">
    <source>
        <dbReference type="PROSITE" id="PS51656"/>
    </source>
</evidence>
<dbReference type="RefSeq" id="WP_091193545.1">
    <property type="nucleotide sequence ID" value="NZ_FOVE01000009.1"/>
</dbReference>
<dbReference type="Pfam" id="PF14697">
    <property type="entry name" value="Fer4_21"/>
    <property type="match status" value="1"/>
</dbReference>
<protein>
    <submittedName>
        <fullName evidence="13">Electron transport complex protein RnfB</fullName>
    </submittedName>
</protein>
<dbReference type="GO" id="GO:0051539">
    <property type="term" value="F:4 iron, 4 sulfur cluster binding"/>
    <property type="evidence" value="ECO:0007669"/>
    <property type="project" value="UniProtKB-KW"/>
</dbReference>
<dbReference type="PANTHER" id="PTHR24960:SF79">
    <property type="entry name" value="PHOTOSYSTEM I IRON-SULFUR CENTER"/>
    <property type="match status" value="1"/>
</dbReference>
<evidence type="ECO:0000256" key="5">
    <source>
        <dbReference type="ARBA" id="ARBA00022967"/>
    </source>
</evidence>
<keyword evidence="2 10" id="KW-0004">4Fe-4S</keyword>
<evidence type="ECO:0000256" key="10">
    <source>
        <dbReference type="PIRSR" id="PIRSR005784-1"/>
    </source>
</evidence>
<evidence type="ECO:0000256" key="8">
    <source>
        <dbReference type="ARBA" id="ARBA00023014"/>
    </source>
</evidence>
<feature type="binding site" evidence="10">
    <location>
        <position position="140"/>
    </location>
    <ligand>
        <name>[4Fe-4S] cluster</name>
        <dbReference type="ChEBI" id="CHEBI:49883"/>
        <label>3</label>
    </ligand>
</feature>
<evidence type="ECO:0000259" key="11">
    <source>
        <dbReference type="PROSITE" id="PS51379"/>
    </source>
</evidence>
<feature type="binding site" evidence="10">
    <location>
        <position position="143"/>
    </location>
    <ligand>
        <name>[4Fe-4S] cluster</name>
        <dbReference type="ChEBI" id="CHEBI:49883"/>
        <label>3</label>
    </ligand>
</feature>
<feature type="binding site" evidence="10">
    <location>
        <position position="49"/>
    </location>
    <ligand>
        <name>[4Fe-4S] cluster</name>
        <dbReference type="ChEBI" id="CHEBI:49883"/>
        <label>1</label>
    </ligand>
</feature>
<feature type="domain" description="4Fe-4S" evidence="12">
    <location>
        <begin position="29"/>
        <end position="88"/>
    </location>
</feature>
<evidence type="ECO:0000256" key="2">
    <source>
        <dbReference type="ARBA" id="ARBA00022485"/>
    </source>
</evidence>
<name>A0A1I4YXI9_9NEIS</name>
<dbReference type="PIRSF" id="PIRSF005784">
    <property type="entry name" value="Elect_transpt_RnfB"/>
    <property type="match status" value="1"/>
</dbReference>
<proteinExistence type="predicted"/>
<evidence type="ECO:0000256" key="3">
    <source>
        <dbReference type="ARBA" id="ARBA00022723"/>
    </source>
</evidence>
<organism evidence="13 14">
    <name type="scientific">Formivibrio citricus</name>
    <dbReference type="NCBI Taxonomy" id="83765"/>
    <lineage>
        <taxon>Bacteria</taxon>
        <taxon>Pseudomonadati</taxon>
        <taxon>Pseudomonadota</taxon>
        <taxon>Betaproteobacteria</taxon>
        <taxon>Neisseriales</taxon>
        <taxon>Chitinibacteraceae</taxon>
        <taxon>Formivibrio</taxon>
    </lineage>
</organism>
<feature type="binding site" evidence="10">
    <location>
        <position position="146"/>
    </location>
    <ligand>
        <name>[4Fe-4S] cluster</name>
        <dbReference type="ChEBI" id="CHEBI:49883"/>
        <label>3</label>
    </ligand>
</feature>
<accession>A0A1I4YXI9</accession>
<dbReference type="InterPro" id="IPR050157">
    <property type="entry name" value="PSI_iron-sulfur_center"/>
</dbReference>
<dbReference type="PROSITE" id="PS51379">
    <property type="entry name" value="4FE4S_FER_2"/>
    <property type="match status" value="2"/>
</dbReference>
<dbReference type="InterPro" id="IPR016463">
    <property type="entry name" value="RnfB/RsxB_Proteobac"/>
</dbReference>
<feature type="binding site" evidence="10">
    <location>
        <position position="46"/>
    </location>
    <ligand>
        <name>[4Fe-4S] cluster</name>
        <dbReference type="ChEBI" id="CHEBI:49883"/>
        <label>1</label>
    </ligand>
</feature>
<dbReference type="GO" id="GO:0046872">
    <property type="term" value="F:metal ion binding"/>
    <property type="evidence" value="ECO:0007669"/>
    <property type="project" value="UniProtKB-KW"/>
</dbReference>
<dbReference type="GO" id="GO:0005886">
    <property type="term" value="C:plasma membrane"/>
    <property type="evidence" value="ECO:0007669"/>
    <property type="project" value="InterPro"/>
</dbReference>
<keyword evidence="8 10" id="KW-0411">Iron-sulfur</keyword>
<dbReference type="Pfam" id="PF04060">
    <property type="entry name" value="FeS"/>
    <property type="match status" value="1"/>
</dbReference>
<dbReference type="InterPro" id="IPR010207">
    <property type="entry name" value="Elect_transpt_cplx_RnfB/RsxB"/>
</dbReference>
<feature type="domain" description="4Fe-4S ferredoxin-type" evidence="11">
    <location>
        <begin position="101"/>
        <end position="125"/>
    </location>
</feature>
<dbReference type="InterPro" id="IPR007202">
    <property type="entry name" value="4Fe-4S_dom"/>
</dbReference>
<feature type="binding site" evidence="10">
    <location>
        <position position="150"/>
    </location>
    <ligand>
        <name>[4Fe-4S] cluster</name>
        <dbReference type="ChEBI" id="CHEBI:49883"/>
        <label>2</label>
    </ligand>
</feature>
<dbReference type="SUPFAM" id="SSF54862">
    <property type="entry name" value="4Fe-4S ferredoxins"/>
    <property type="match status" value="1"/>
</dbReference>
<evidence type="ECO:0000256" key="9">
    <source>
        <dbReference type="ARBA" id="ARBA00023136"/>
    </source>
</evidence>
<dbReference type="Proteomes" id="UP000242869">
    <property type="component" value="Unassembled WGS sequence"/>
</dbReference>
<dbReference type="PANTHER" id="PTHR24960">
    <property type="entry name" value="PHOTOSYSTEM I IRON-SULFUR CENTER-RELATED"/>
    <property type="match status" value="1"/>
</dbReference>
<reference evidence="14" key="1">
    <citation type="submission" date="2016-10" db="EMBL/GenBank/DDBJ databases">
        <authorList>
            <person name="Varghese N."/>
            <person name="Submissions S."/>
        </authorList>
    </citation>
    <scope>NUCLEOTIDE SEQUENCE [LARGE SCALE GENOMIC DNA]</scope>
    <source>
        <strain evidence="14">DSM 6150</strain>
    </source>
</reference>
<dbReference type="PROSITE" id="PS51656">
    <property type="entry name" value="4FE4S"/>
    <property type="match status" value="1"/>
</dbReference>
<keyword evidence="9" id="KW-0472">Membrane</keyword>
<evidence type="ECO:0000256" key="4">
    <source>
        <dbReference type="ARBA" id="ARBA00022737"/>
    </source>
</evidence>
<keyword evidence="7 10" id="KW-0408">Iron</keyword>
<evidence type="ECO:0000256" key="7">
    <source>
        <dbReference type="ARBA" id="ARBA00023004"/>
    </source>
</evidence>
<dbReference type="NCBIfam" id="TIGR01944">
    <property type="entry name" value="rnfB"/>
    <property type="match status" value="1"/>
</dbReference>
<dbReference type="Gene3D" id="1.10.15.40">
    <property type="entry name" value="Electron transport complex subunit B, putative Fe-S cluster"/>
    <property type="match status" value="1"/>
</dbReference>
<comment type="cofactor">
    <cofactor evidence="10">
        <name>[4Fe-4S] cluster</name>
        <dbReference type="ChEBI" id="CHEBI:49883"/>
    </cofactor>
    <text evidence="10">Binds 3 [4Fe-4S] clusters.</text>
</comment>
<keyword evidence="3 10" id="KW-0479">Metal-binding</keyword>
<feature type="binding site" evidence="10">
    <location>
        <position position="71"/>
    </location>
    <ligand>
        <name>[4Fe-4S] cluster</name>
        <dbReference type="ChEBI" id="CHEBI:49883"/>
        <label>1</label>
    </ligand>
</feature>
<dbReference type="GO" id="GO:0009055">
    <property type="term" value="F:electron transfer activity"/>
    <property type="evidence" value="ECO:0007669"/>
    <property type="project" value="InterPro"/>
</dbReference>
<dbReference type="InterPro" id="IPR017900">
    <property type="entry name" value="4Fe4S_Fe_S_CS"/>
</dbReference>
<dbReference type="AlphaFoldDB" id="A0A1I4YXI9"/>
<keyword evidence="1" id="KW-0813">Transport</keyword>
<dbReference type="STRING" id="83765.SAMN05660284_01440"/>
<keyword evidence="6" id="KW-0249">Electron transport</keyword>
<gene>
    <name evidence="13" type="ORF">SAMN05660284_01440</name>
</gene>
<feature type="domain" description="4Fe-4S ferredoxin-type" evidence="11">
    <location>
        <begin position="130"/>
        <end position="160"/>
    </location>
</feature>
<dbReference type="EMBL" id="FOVE01000009">
    <property type="protein sequence ID" value="SFN42350.1"/>
    <property type="molecule type" value="Genomic_DNA"/>
</dbReference>
<keyword evidence="4" id="KW-0677">Repeat</keyword>
<feature type="binding site" evidence="10">
    <location>
        <position position="116"/>
    </location>
    <ligand>
        <name>[4Fe-4S] cluster</name>
        <dbReference type="ChEBI" id="CHEBI:49883"/>
        <label>2</label>
    </ligand>
</feature>
<feature type="binding site" evidence="10">
    <location>
        <position position="120"/>
    </location>
    <ligand>
        <name>[4Fe-4S] cluster</name>
        <dbReference type="ChEBI" id="CHEBI:49883"/>
        <label>3</label>
    </ligand>
</feature>
<evidence type="ECO:0000313" key="14">
    <source>
        <dbReference type="Proteomes" id="UP000242869"/>
    </source>
</evidence>
<sequence length="180" mass="18781">MLIPVVSIGALGGVLGIGLAFAARHFKVEGNPLVEEVAAMMPNSQCGLCGQASCSVAAEKMVNGEIPLTNCLPGGKALAQRIAEKLGVPLQLDGFEEVTPQVAIVDELICTGCSRCLKACGNDAIIGAAKHIHGVLNDLCSGCGKCVDLCPTMAISMVEVPVTLKSWRWQKPRLEEGVRA</sequence>
<dbReference type="OrthoDB" id="9779457at2"/>
<keyword evidence="14" id="KW-1185">Reference proteome</keyword>
<dbReference type="GO" id="GO:0022900">
    <property type="term" value="P:electron transport chain"/>
    <property type="evidence" value="ECO:0007669"/>
    <property type="project" value="InterPro"/>
</dbReference>
<evidence type="ECO:0000256" key="6">
    <source>
        <dbReference type="ARBA" id="ARBA00022982"/>
    </source>
</evidence>